<name>A0ABR4Y5I9_9VIBR</name>
<proteinExistence type="predicted"/>
<evidence type="ECO:0000313" key="3">
    <source>
        <dbReference type="Proteomes" id="UP000030520"/>
    </source>
</evidence>
<dbReference type="SUPFAM" id="SSF56935">
    <property type="entry name" value="Porins"/>
    <property type="match status" value="1"/>
</dbReference>
<evidence type="ECO:0008006" key="4">
    <source>
        <dbReference type="Google" id="ProtNLM"/>
    </source>
</evidence>
<dbReference type="EMBL" id="JRWM01000043">
    <property type="protein sequence ID" value="KHA58742.1"/>
    <property type="molecule type" value="Genomic_DNA"/>
</dbReference>
<feature type="chain" id="PRO_5046499992" description="Porin" evidence="1">
    <location>
        <begin position="28"/>
        <end position="429"/>
    </location>
</feature>
<gene>
    <name evidence="2" type="ORF">NL53_20300</name>
</gene>
<organism evidence="2 3">
    <name type="scientific">Vibrio variabilis</name>
    <dbReference type="NCBI Taxonomy" id="990271"/>
    <lineage>
        <taxon>Bacteria</taxon>
        <taxon>Pseudomonadati</taxon>
        <taxon>Pseudomonadota</taxon>
        <taxon>Gammaproteobacteria</taxon>
        <taxon>Vibrionales</taxon>
        <taxon>Vibrionaceae</taxon>
        <taxon>Vibrio</taxon>
    </lineage>
</organism>
<accession>A0ABR4Y5I9</accession>
<evidence type="ECO:0000256" key="1">
    <source>
        <dbReference type="SAM" id="SignalP"/>
    </source>
</evidence>
<dbReference type="Proteomes" id="UP000030520">
    <property type="component" value="Unassembled WGS sequence"/>
</dbReference>
<evidence type="ECO:0000313" key="2">
    <source>
        <dbReference type="EMBL" id="KHA58742.1"/>
    </source>
</evidence>
<comment type="caution">
    <text evidence="2">The sequence shown here is derived from an EMBL/GenBank/DDBJ whole genome shotgun (WGS) entry which is preliminary data.</text>
</comment>
<reference evidence="2 3" key="1">
    <citation type="submission" date="2014-10" db="EMBL/GenBank/DDBJ databases">
        <title>Genome sequencing of Vibrio variabilis T01.</title>
        <authorList>
            <person name="Chan K.-G."/>
            <person name="Mohamad N.I."/>
        </authorList>
    </citation>
    <scope>NUCLEOTIDE SEQUENCE [LARGE SCALE GENOMIC DNA]</scope>
    <source>
        <strain evidence="2 3">T01</strain>
    </source>
</reference>
<dbReference type="RefSeq" id="WP_038217870.1">
    <property type="nucleotide sequence ID" value="NZ_JRWM01000043.1"/>
</dbReference>
<feature type="signal peptide" evidence="1">
    <location>
        <begin position="1"/>
        <end position="27"/>
    </location>
</feature>
<sequence length="429" mass="48225">MPNKFYKFAAHGSLVLSFLSLPSLAHAVDLSFSGFGTLGYAYENQDELAFRRDITRTTDIDTDGSFRVDSNIGMQFDAAFNRDWSFTTQFLFDQGVTYDLDELTELAFIRYSPNASWDFRAGRVGVSAYVAADSRHIDYAHLWVRPPQELYGGIVFNSLDGIGATYYSNNAYFNWKASLEYGRNQEVGEVPLSNEEYSTDLDNVVSLSFEVDKNEWKWQLSYARVGSLTVNQTGQTELLQNSVDQFANNPGVAAFFPAISSEALRTRDALVVENEQIHYFQAAALYFDGLWTFQTELFNIDAQQDSIPQGYGGYALVGRTFDSLTPYAIYGRFKPSSSPFQQDEDWSQAGAQAAQLQGATEAAINSVRIDQESYSVGLRWDVSPYIALKAQYDHVKINPYGYGLWASTLETMGSSSRVHLFSLNMNFIF</sequence>
<keyword evidence="1" id="KW-0732">Signal</keyword>
<protein>
    <recommendedName>
        <fullName evidence="4">Porin</fullName>
    </recommendedName>
</protein>
<keyword evidence="3" id="KW-1185">Reference proteome</keyword>